<protein>
    <submittedName>
        <fullName evidence="2">Uncharacterized protein</fullName>
    </submittedName>
</protein>
<feature type="transmembrane region" description="Helical" evidence="1">
    <location>
        <begin position="141"/>
        <end position="163"/>
    </location>
</feature>
<feature type="transmembrane region" description="Helical" evidence="1">
    <location>
        <begin position="64"/>
        <end position="86"/>
    </location>
</feature>
<evidence type="ECO:0000313" key="3">
    <source>
        <dbReference type="Proteomes" id="UP000530660"/>
    </source>
</evidence>
<dbReference type="Proteomes" id="UP000530660">
    <property type="component" value="Unassembled WGS sequence"/>
</dbReference>
<keyword evidence="1" id="KW-0812">Transmembrane</keyword>
<organism evidence="2 3">
    <name type="scientific">Cyanidiococcus yangmingshanensis</name>
    <dbReference type="NCBI Taxonomy" id="2690220"/>
    <lineage>
        <taxon>Eukaryota</taxon>
        <taxon>Rhodophyta</taxon>
        <taxon>Bangiophyceae</taxon>
        <taxon>Cyanidiales</taxon>
        <taxon>Cyanidiaceae</taxon>
        <taxon>Cyanidiococcus</taxon>
    </lineage>
</organism>
<feature type="transmembrane region" description="Helical" evidence="1">
    <location>
        <begin position="106"/>
        <end position="129"/>
    </location>
</feature>
<name>A0A7J7ICY5_9RHOD</name>
<sequence length="189" mass="20088">MKRVAASAPPLEEDPHAFADLERLLSVQNNEATQQGDQAPLRTSAGAVPLKKAGSRRRFSAHRAAFLAFLALASGTVLGLGIYNQIQGGDALVNRLAWNGLYNAFLAQGVAFIVLGSVTLLLAVVSALVPRQYVWRILYRAISLLCAVLLALLAALCIVYAAGDDAAEYAAWRNTSPPCAMSDAARLPL</sequence>
<evidence type="ECO:0000313" key="2">
    <source>
        <dbReference type="EMBL" id="KAF6000963.1"/>
    </source>
</evidence>
<proteinExistence type="predicted"/>
<keyword evidence="3" id="KW-1185">Reference proteome</keyword>
<evidence type="ECO:0000256" key="1">
    <source>
        <dbReference type="SAM" id="Phobius"/>
    </source>
</evidence>
<keyword evidence="1" id="KW-0472">Membrane</keyword>
<accession>A0A7J7ICY5</accession>
<dbReference type="EMBL" id="VWRR01000016">
    <property type="protein sequence ID" value="KAF6000963.1"/>
    <property type="molecule type" value="Genomic_DNA"/>
</dbReference>
<keyword evidence="1" id="KW-1133">Transmembrane helix</keyword>
<reference evidence="2 3" key="1">
    <citation type="journal article" date="2020" name="J. Phycol.">
        <title>Comparative genome analysis reveals Cyanidiococcus gen. nov., a new extremophilic red algal genus sister to Cyanidioschyzon (Cyanidioschyzonaceae, Rhodophyta).</title>
        <authorList>
            <person name="Liu S.-L."/>
            <person name="Chiang Y.-R."/>
            <person name="Yoon H.S."/>
            <person name="Fu H.-Y."/>
        </authorList>
    </citation>
    <scope>NUCLEOTIDE SEQUENCE [LARGE SCALE GENOMIC DNA]</scope>
    <source>
        <strain evidence="2 3">THAL066</strain>
    </source>
</reference>
<gene>
    <name evidence="2" type="ORF">F1559_000134</name>
</gene>
<comment type="caution">
    <text evidence="2">The sequence shown here is derived from an EMBL/GenBank/DDBJ whole genome shotgun (WGS) entry which is preliminary data.</text>
</comment>
<dbReference type="AlphaFoldDB" id="A0A7J7ICY5"/>